<sequence length="109" mass="11689">MTANAEQRPIEATVDAQIDADLRQKAEESGELTFLGSIEAFIAVSRWLGPEHGPALVTLRALARQLDQRVTAAMVAQFGVAFRDLRSQAPSAPPASDGVEDIIDEARSS</sequence>
<reference evidence="2 3" key="1">
    <citation type="submission" date="2019-02" db="EMBL/GenBank/DDBJ databases">
        <title>Sequencing the genomes of 1000 actinobacteria strains.</title>
        <authorList>
            <person name="Klenk H.-P."/>
        </authorList>
    </citation>
    <scope>NUCLEOTIDE SEQUENCE [LARGE SCALE GENOMIC DNA]</scope>
    <source>
        <strain evidence="2 3">DSM 18319</strain>
    </source>
</reference>
<gene>
    <name evidence="2" type="ORF">EV379_3123</name>
</gene>
<dbReference type="AlphaFoldDB" id="A0A4Q8AQ35"/>
<dbReference type="RefSeq" id="WP_130506908.1">
    <property type="nucleotide sequence ID" value="NZ_SHLC01000001.1"/>
</dbReference>
<organism evidence="2 3">
    <name type="scientific">Microterricola gilva</name>
    <dbReference type="NCBI Taxonomy" id="393267"/>
    <lineage>
        <taxon>Bacteria</taxon>
        <taxon>Bacillati</taxon>
        <taxon>Actinomycetota</taxon>
        <taxon>Actinomycetes</taxon>
        <taxon>Micrococcales</taxon>
        <taxon>Microbacteriaceae</taxon>
        <taxon>Microterricola</taxon>
    </lineage>
</organism>
<feature type="region of interest" description="Disordered" evidence="1">
    <location>
        <begin position="87"/>
        <end position="109"/>
    </location>
</feature>
<evidence type="ECO:0000313" key="3">
    <source>
        <dbReference type="Proteomes" id="UP000291483"/>
    </source>
</evidence>
<comment type="caution">
    <text evidence="2">The sequence shown here is derived from an EMBL/GenBank/DDBJ whole genome shotgun (WGS) entry which is preliminary data.</text>
</comment>
<dbReference type="Proteomes" id="UP000291483">
    <property type="component" value="Unassembled WGS sequence"/>
</dbReference>
<proteinExistence type="predicted"/>
<evidence type="ECO:0000256" key="1">
    <source>
        <dbReference type="SAM" id="MobiDB-lite"/>
    </source>
</evidence>
<name>A0A4Q8AQ35_9MICO</name>
<accession>A0A4Q8AQ35</accession>
<protein>
    <submittedName>
        <fullName evidence="2">Uncharacterized protein</fullName>
    </submittedName>
</protein>
<evidence type="ECO:0000313" key="2">
    <source>
        <dbReference type="EMBL" id="RZU66757.1"/>
    </source>
</evidence>
<dbReference type="OrthoDB" id="9923523at2"/>
<keyword evidence="3" id="KW-1185">Reference proteome</keyword>
<dbReference type="EMBL" id="SHLC01000001">
    <property type="protein sequence ID" value="RZU66757.1"/>
    <property type="molecule type" value="Genomic_DNA"/>
</dbReference>